<comment type="catalytic activity">
    <reaction evidence="4">
        <text>dTTP + H2O = dTMP + diphosphate + H(+)</text>
        <dbReference type="Rhea" id="RHEA:28534"/>
        <dbReference type="ChEBI" id="CHEBI:15377"/>
        <dbReference type="ChEBI" id="CHEBI:15378"/>
        <dbReference type="ChEBI" id="CHEBI:33019"/>
        <dbReference type="ChEBI" id="CHEBI:37568"/>
        <dbReference type="ChEBI" id="CHEBI:63528"/>
        <dbReference type="EC" id="3.6.1.9"/>
    </reaction>
</comment>
<keyword evidence="7" id="KW-1185">Reference proteome</keyword>
<evidence type="ECO:0000256" key="4">
    <source>
        <dbReference type="HAMAP-Rule" id="MF_00528"/>
    </source>
</evidence>
<evidence type="ECO:0000313" key="7">
    <source>
        <dbReference type="Proteomes" id="UP000247515"/>
    </source>
</evidence>
<comment type="subcellular location">
    <subcellularLocation>
        <location evidence="4">Cytoplasm</location>
    </subcellularLocation>
</comment>
<sequence length="256" mass="27068">MTAFGHRRRLEAASLQPQSGRRVPPCAHHAGRIDAATPLPPNSAREDAPMTTTATYPFVYLASQSPRRQELLQQLGVRFELLLPRPDEDAEALEAVLPGESAAVYVERVCAAKADAARARLVAGAHAHAPILTADTTVSIDGHILGKPHDAAEAFAMLERLAGREHEVLTAVAVVNAEGVCLPVAVSRSHVRFAAALPAAIAHYVASGEPFGKAGAYGIQGRAAEFIERIDGSYSGIMGLPLFETAALLRAASIDF</sequence>
<evidence type="ECO:0000256" key="5">
    <source>
        <dbReference type="SAM" id="MobiDB-lite"/>
    </source>
</evidence>
<keyword evidence="3 4" id="KW-0546">Nucleotide metabolism</keyword>
<keyword evidence="4" id="KW-0963">Cytoplasm</keyword>
<evidence type="ECO:0000256" key="1">
    <source>
        <dbReference type="ARBA" id="ARBA00001968"/>
    </source>
</evidence>
<comment type="catalytic activity">
    <reaction evidence="4">
        <text>UTP + H2O = UMP + diphosphate + H(+)</text>
        <dbReference type="Rhea" id="RHEA:29395"/>
        <dbReference type="ChEBI" id="CHEBI:15377"/>
        <dbReference type="ChEBI" id="CHEBI:15378"/>
        <dbReference type="ChEBI" id="CHEBI:33019"/>
        <dbReference type="ChEBI" id="CHEBI:46398"/>
        <dbReference type="ChEBI" id="CHEBI:57865"/>
        <dbReference type="EC" id="3.6.1.9"/>
    </reaction>
</comment>
<feature type="site" description="Important for substrate specificity" evidence="4">
    <location>
        <position position="67"/>
    </location>
</feature>
<keyword evidence="2 4" id="KW-0378">Hydrolase</keyword>
<comment type="cofactor">
    <cofactor evidence="1 4">
        <name>a divalent metal cation</name>
        <dbReference type="ChEBI" id="CHEBI:60240"/>
    </cofactor>
</comment>
<feature type="active site" description="Proton acceptor" evidence="4">
    <location>
        <position position="135"/>
    </location>
</feature>
<dbReference type="Pfam" id="PF02545">
    <property type="entry name" value="Maf"/>
    <property type="match status" value="1"/>
</dbReference>
<evidence type="ECO:0000256" key="3">
    <source>
        <dbReference type="ARBA" id="ARBA00023080"/>
    </source>
</evidence>
<comment type="function">
    <text evidence="4">Nucleoside triphosphate pyrophosphatase that hydrolyzes dTTP and UTP. May have a dual role in cell division arrest and in preventing the incorporation of modified nucleotides into cellular nucleic acids.</text>
</comment>
<dbReference type="HAMAP" id="MF_00528">
    <property type="entry name" value="Maf"/>
    <property type="match status" value="1"/>
</dbReference>
<dbReference type="PANTHER" id="PTHR43213">
    <property type="entry name" value="BIFUNCTIONAL DTTP/UTP PYROPHOSPHATASE/METHYLTRANSFERASE PROTEIN-RELATED"/>
    <property type="match status" value="1"/>
</dbReference>
<reference evidence="6 7" key="1">
    <citation type="submission" date="2018-05" db="EMBL/GenBank/DDBJ databases">
        <title>Genomic Encyclopedia of Type Strains, Phase IV (KMG-V): Genome sequencing to study the core and pangenomes of soil and plant-associated prokaryotes.</title>
        <authorList>
            <person name="Whitman W."/>
        </authorList>
    </citation>
    <scope>NUCLEOTIDE SEQUENCE [LARGE SCALE GENOMIC DNA]</scope>
    <source>
        <strain evidence="6 7">SIr-6563</strain>
    </source>
</reference>
<feature type="site" description="Important for substrate specificity" evidence="4">
    <location>
        <position position="220"/>
    </location>
</feature>
<dbReference type="InterPro" id="IPR003697">
    <property type="entry name" value="Maf-like"/>
</dbReference>
<gene>
    <name evidence="6" type="ORF">C7400_108216</name>
</gene>
<comment type="caution">
    <text evidence="6">The sequence shown here is derived from an EMBL/GenBank/DDBJ whole genome shotgun (WGS) entry which is preliminary data.</text>
</comment>
<protein>
    <recommendedName>
        <fullName evidence="4">dTTP/UTP pyrophosphatase</fullName>
        <shortName evidence="4">dTTPase/UTPase</shortName>
        <ecNumber evidence="4">3.6.1.9</ecNumber>
    </recommendedName>
    <alternativeName>
        <fullName evidence="4">Nucleoside triphosphate pyrophosphatase</fullName>
    </alternativeName>
    <alternativeName>
        <fullName evidence="4">Nucleotide pyrophosphatase</fullName>
        <shortName evidence="4">Nucleotide PPase</shortName>
    </alternativeName>
</protein>
<feature type="region of interest" description="Disordered" evidence="5">
    <location>
        <begin position="1"/>
        <end position="47"/>
    </location>
</feature>
<dbReference type="CDD" id="cd00555">
    <property type="entry name" value="Maf"/>
    <property type="match status" value="1"/>
</dbReference>
<accession>A0ABX5MPL0</accession>
<dbReference type="PANTHER" id="PTHR43213:SF5">
    <property type="entry name" value="BIFUNCTIONAL DTTP_UTP PYROPHOSPHATASE_METHYLTRANSFERASE PROTEIN-RELATED"/>
    <property type="match status" value="1"/>
</dbReference>
<comment type="similarity">
    <text evidence="4">Belongs to the Maf family. YhdE subfamily.</text>
</comment>
<dbReference type="NCBIfam" id="TIGR00172">
    <property type="entry name" value="maf"/>
    <property type="match status" value="1"/>
</dbReference>
<comment type="caution">
    <text evidence="4">Lacks conserved residue(s) required for the propagation of feature annotation.</text>
</comment>
<name>A0ABX5MPL0_9BURK</name>
<dbReference type="EMBL" id="QJJV01000008">
    <property type="protein sequence ID" value="PXX16408.1"/>
    <property type="molecule type" value="Genomic_DNA"/>
</dbReference>
<dbReference type="EC" id="3.6.1.9" evidence="4"/>
<dbReference type="Gene3D" id="3.90.950.10">
    <property type="match status" value="1"/>
</dbReference>
<dbReference type="Proteomes" id="UP000247515">
    <property type="component" value="Unassembled WGS sequence"/>
</dbReference>
<feature type="site" description="Important for substrate specificity" evidence="4">
    <location>
        <position position="136"/>
    </location>
</feature>
<evidence type="ECO:0000256" key="2">
    <source>
        <dbReference type="ARBA" id="ARBA00022801"/>
    </source>
</evidence>
<dbReference type="InterPro" id="IPR029001">
    <property type="entry name" value="ITPase-like_fam"/>
</dbReference>
<proteinExistence type="inferred from homology"/>
<organism evidence="6 7">
    <name type="scientific">Paraburkholderia tropica</name>
    <dbReference type="NCBI Taxonomy" id="92647"/>
    <lineage>
        <taxon>Bacteria</taxon>
        <taxon>Pseudomonadati</taxon>
        <taxon>Pseudomonadota</taxon>
        <taxon>Betaproteobacteria</taxon>
        <taxon>Burkholderiales</taxon>
        <taxon>Burkholderiaceae</taxon>
        <taxon>Paraburkholderia</taxon>
    </lineage>
</organism>
<dbReference type="SUPFAM" id="SSF52972">
    <property type="entry name" value="ITPase-like"/>
    <property type="match status" value="1"/>
</dbReference>
<evidence type="ECO:0000313" key="6">
    <source>
        <dbReference type="EMBL" id="PXX16408.1"/>
    </source>
</evidence>